<dbReference type="CDD" id="cd06267">
    <property type="entry name" value="PBP1_LacI_sugar_binding-like"/>
    <property type="match status" value="1"/>
</dbReference>
<dbReference type="Gene3D" id="3.40.50.2300">
    <property type="match status" value="2"/>
</dbReference>
<organism evidence="5 6">
    <name type="scientific">Enterococcus lemanii</name>
    <dbReference type="NCBI Taxonomy" id="1159752"/>
    <lineage>
        <taxon>Bacteria</taxon>
        <taxon>Bacillati</taxon>
        <taxon>Bacillota</taxon>
        <taxon>Bacilli</taxon>
        <taxon>Lactobacillales</taxon>
        <taxon>Enterococcaceae</taxon>
        <taxon>Enterococcus</taxon>
    </lineage>
</organism>
<dbReference type="InterPro" id="IPR046335">
    <property type="entry name" value="LacI/GalR-like_sensor"/>
</dbReference>
<keyword evidence="2" id="KW-0238">DNA-binding</keyword>
<keyword evidence="6" id="KW-1185">Reference proteome</keyword>
<feature type="domain" description="HTH gntR-type" evidence="4">
    <location>
        <begin position="3"/>
        <end position="71"/>
    </location>
</feature>
<dbReference type="PRINTS" id="PR00035">
    <property type="entry name" value="HTHGNTR"/>
</dbReference>
<protein>
    <submittedName>
        <fullName evidence="5">GntR family transcriptional regulator</fullName>
    </submittedName>
</protein>
<evidence type="ECO:0000256" key="3">
    <source>
        <dbReference type="ARBA" id="ARBA00023163"/>
    </source>
</evidence>
<dbReference type="Pfam" id="PF00392">
    <property type="entry name" value="GntR"/>
    <property type="match status" value="1"/>
</dbReference>
<dbReference type="SMART" id="SM00345">
    <property type="entry name" value="HTH_GNTR"/>
    <property type="match status" value="1"/>
</dbReference>
<dbReference type="InterPro" id="IPR000524">
    <property type="entry name" value="Tscrpt_reg_HTH_GntR"/>
</dbReference>
<dbReference type="CDD" id="cd07377">
    <property type="entry name" value="WHTH_GntR"/>
    <property type="match status" value="1"/>
</dbReference>
<dbReference type="Pfam" id="PF13377">
    <property type="entry name" value="Peripla_BP_3"/>
    <property type="match status" value="1"/>
</dbReference>
<gene>
    <name evidence="5" type="ORF">ACFO5I_09495</name>
</gene>
<sequence length="350" mass="39742">MTEPLYQKIFNDLKADILAGKIQADEQLATEKELSERYQVSRITSKRALNELEQANFIYRVRGKGSFVKGVTTNSANFPLIARTKKILFILPFLNDLSVGNFTEGLLPTLQKEQIEVAMATREIFEQKEVAEIIQEYDGMIYYAEDTDQHLEILVELDFEHFPVVVLDKKFFEVDFPTVLSDNVNGGSLATQALIEEGHQKIAYLFGSTRHPQSVKSRYIGYLRALKEAKIAFHTLSNDEQATNDHLITYLEKHKITGIICENDLVAIEAMRILKQNNYQIPQDVSIIGFDNIQAAALIDPPLTTVAQNFKELGAIAGDTLLTWLKTKQMPQDIKVPVHLIKRQSTKERI</sequence>
<name>A0ABV9MY46_9ENTE</name>
<dbReference type="PROSITE" id="PS50949">
    <property type="entry name" value="HTH_GNTR"/>
    <property type="match status" value="1"/>
</dbReference>
<dbReference type="SUPFAM" id="SSF53822">
    <property type="entry name" value="Periplasmic binding protein-like I"/>
    <property type="match status" value="1"/>
</dbReference>
<dbReference type="Proteomes" id="UP001595969">
    <property type="component" value="Unassembled WGS sequence"/>
</dbReference>
<dbReference type="InterPro" id="IPR036388">
    <property type="entry name" value="WH-like_DNA-bd_sf"/>
</dbReference>
<evidence type="ECO:0000256" key="1">
    <source>
        <dbReference type="ARBA" id="ARBA00023015"/>
    </source>
</evidence>
<dbReference type="Gene3D" id="1.10.10.10">
    <property type="entry name" value="Winged helix-like DNA-binding domain superfamily/Winged helix DNA-binding domain"/>
    <property type="match status" value="1"/>
</dbReference>
<dbReference type="EMBL" id="JBHSGS010000050">
    <property type="protein sequence ID" value="MFC4719959.1"/>
    <property type="molecule type" value="Genomic_DNA"/>
</dbReference>
<dbReference type="InterPro" id="IPR036390">
    <property type="entry name" value="WH_DNA-bd_sf"/>
</dbReference>
<evidence type="ECO:0000313" key="5">
    <source>
        <dbReference type="EMBL" id="MFC4719959.1"/>
    </source>
</evidence>
<proteinExistence type="predicted"/>
<keyword evidence="1" id="KW-0805">Transcription regulation</keyword>
<dbReference type="RefSeq" id="WP_204654803.1">
    <property type="nucleotide sequence ID" value="NZ_JAFBFD010000039.1"/>
</dbReference>
<comment type="caution">
    <text evidence="5">The sequence shown here is derived from an EMBL/GenBank/DDBJ whole genome shotgun (WGS) entry which is preliminary data.</text>
</comment>
<evidence type="ECO:0000313" key="6">
    <source>
        <dbReference type="Proteomes" id="UP001595969"/>
    </source>
</evidence>
<dbReference type="InterPro" id="IPR028082">
    <property type="entry name" value="Peripla_BP_I"/>
</dbReference>
<dbReference type="PANTHER" id="PTHR30146">
    <property type="entry name" value="LACI-RELATED TRANSCRIPTIONAL REPRESSOR"/>
    <property type="match status" value="1"/>
</dbReference>
<reference evidence="6" key="1">
    <citation type="journal article" date="2019" name="Int. J. Syst. Evol. Microbiol.">
        <title>The Global Catalogue of Microorganisms (GCM) 10K type strain sequencing project: providing services to taxonomists for standard genome sequencing and annotation.</title>
        <authorList>
            <consortium name="The Broad Institute Genomics Platform"/>
            <consortium name="The Broad Institute Genome Sequencing Center for Infectious Disease"/>
            <person name="Wu L."/>
            <person name="Ma J."/>
        </authorList>
    </citation>
    <scope>NUCLEOTIDE SEQUENCE [LARGE SCALE GENOMIC DNA]</scope>
    <source>
        <strain evidence="6">CGMCC 1.19032</strain>
    </source>
</reference>
<dbReference type="SUPFAM" id="SSF46785">
    <property type="entry name" value="Winged helix' DNA-binding domain"/>
    <property type="match status" value="1"/>
</dbReference>
<evidence type="ECO:0000256" key="2">
    <source>
        <dbReference type="ARBA" id="ARBA00023125"/>
    </source>
</evidence>
<dbReference type="PANTHER" id="PTHR30146:SF109">
    <property type="entry name" value="HTH-TYPE TRANSCRIPTIONAL REGULATOR GALS"/>
    <property type="match status" value="1"/>
</dbReference>
<evidence type="ECO:0000259" key="4">
    <source>
        <dbReference type="PROSITE" id="PS50949"/>
    </source>
</evidence>
<accession>A0ABV9MY46</accession>
<keyword evidence="3" id="KW-0804">Transcription</keyword>